<evidence type="ECO:0000313" key="1">
    <source>
        <dbReference type="EMBL" id="CAF4560640.1"/>
    </source>
</evidence>
<dbReference type="EMBL" id="CAJOBI010095035">
    <property type="protein sequence ID" value="CAF4560640.1"/>
    <property type="molecule type" value="Genomic_DNA"/>
</dbReference>
<reference evidence="1" key="1">
    <citation type="submission" date="2021-02" db="EMBL/GenBank/DDBJ databases">
        <authorList>
            <person name="Nowell W R."/>
        </authorList>
    </citation>
    <scope>NUCLEOTIDE SEQUENCE</scope>
</reference>
<gene>
    <name evidence="1" type="ORF">SMN809_LOCUS37428</name>
</gene>
<dbReference type="AlphaFoldDB" id="A0A8S2YIH4"/>
<organism evidence="1 2">
    <name type="scientific">Rotaria magnacalcarata</name>
    <dbReference type="NCBI Taxonomy" id="392030"/>
    <lineage>
        <taxon>Eukaryota</taxon>
        <taxon>Metazoa</taxon>
        <taxon>Spiralia</taxon>
        <taxon>Gnathifera</taxon>
        <taxon>Rotifera</taxon>
        <taxon>Eurotatoria</taxon>
        <taxon>Bdelloidea</taxon>
        <taxon>Philodinida</taxon>
        <taxon>Philodinidae</taxon>
        <taxon>Rotaria</taxon>
    </lineage>
</organism>
<dbReference type="Proteomes" id="UP000676336">
    <property type="component" value="Unassembled WGS sequence"/>
</dbReference>
<sequence>MVEPTALHRVKCQEPGCTYQMLAISDLR</sequence>
<comment type="caution">
    <text evidence="1">The sequence shown here is derived from an EMBL/GenBank/DDBJ whole genome shotgun (WGS) entry which is preliminary data.</text>
</comment>
<feature type="non-terminal residue" evidence="1">
    <location>
        <position position="28"/>
    </location>
</feature>
<protein>
    <submittedName>
        <fullName evidence="1">Uncharacterized protein</fullName>
    </submittedName>
</protein>
<proteinExistence type="predicted"/>
<evidence type="ECO:0000313" key="2">
    <source>
        <dbReference type="Proteomes" id="UP000676336"/>
    </source>
</evidence>
<accession>A0A8S2YIH4</accession>
<name>A0A8S2YIH4_9BILA</name>